<dbReference type="Pfam" id="PF00232">
    <property type="entry name" value="Glyco_hydro_1"/>
    <property type="match status" value="1"/>
</dbReference>
<keyword evidence="6" id="KW-1185">Reference proteome</keyword>
<keyword evidence="3" id="KW-0326">Glycosidase</keyword>
<dbReference type="Proteomes" id="UP000013827">
    <property type="component" value="Unassembled WGS sequence"/>
</dbReference>
<dbReference type="InterPro" id="IPR033132">
    <property type="entry name" value="GH_1_N_CS"/>
</dbReference>
<dbReference type="PaxDb" id="2903-EOD23342"/>
<dbReference type="SUPFAM" id="SSF51445">
    <property type="entry name" value="(Trans)glycosidases"/>
    <property type="match status" value="1"/>
</dbReference>
<sequence>MLRLSVLPGPPRSRMPEYKFPPAFAWGTGSSAYQTEGGWQSGGRGLSIWDAWSHTPGRVAGGAVADAAADHFGRWRDDVRLLHRMGVPYYRLSLSWARIMPAGVGAVNEDGIRFYSELIDSLLRHGIRPVVTLYHWDLPLPLQLEHDGWLSPRTAAAFVAYASLCFERFGGRVLHWLTLHAPAQHAVNGYARGEHPPGRTVAPTREPYLAAHNMLLAHALAAARLRKMQAARPTDQRALLSLGVHADWREALSGSEADADAAQRSMAFTLGWMAAPLYTGAYPPAMRAALGDALPSFTAEQAALLRNSSDFFALQHYSTLMVSRPNATFPPLPETSFYAAEGVRWHSTRGARKNSLGWDIAPFGLYKLLKHIDETYQPRGGIVITESGFPSRGDDAAPHEATRDTARVCYLKRQSALFHRAMGEGVPVRGYFVWSLLDAAEWEHGFGTRFGLVRVE</sequence>
<keyword evidence="2" id="KW-0378">Hydrolase</keyword>
<dbReference type="PRINTS" id="PR00131">
    <property type="entry name" value="GLHYDRLASE1"/>
</dbReference>
<dbReference type="OMA" id="HGSNDFY"/>
<dbReference type="HOGENOM" id="CLU_001859_1_3_1"/>
<reference evidence="5" key="2">
    <citation type="submission" date="2024-10" db="UniProtKB">
        <authorList>
            <consortium name="EnsemblProtists"/>
        </authorList>
    </citation>
    <scope>IDENTIFICATION</scope>
</reference>
<evidence type="ECO:0000256" key="4">
    <source>
        <dbReference type="RuleBase" id="RU003690"/>
    </source>
</evidence>
<dbReference type="AlphaFoldDB" id="A0A0D3JIK7"/>
<proteinExistence type="inferred from homology"/>
<dbReference type="GO" id="GO:0005975">
    <property type="term" value="P:carbohydrate metabolic process"/>
    <property type="evidence" value="ECO:0007669"/>
    <property type="project" value="InterPro"/>
</dbReference>
<dbReference type="eggNOG" id="KOG0626">
    <property type="taxonomic scope" value="Eukaryota"/>
</dbReference>
<dbReference type="GO" id="GO:0008422">
    <property type="term" value="F:beta-glucosidase activity"/>
    <property type="evidence" value="ECO:0007669"/>
    <property type="project" value="TreeGrafter"/>
</dbReference>
<evidence type="ECO:0000256" key="2">
    <source>
        <dbReference type="ARBA" id="ARBA00022801"/>
    </source>
</evidence>
<dbReference type="PANTHER" id="PTHR10353">
    <property type="entry name" value="GLYCOSYL HYDROLASE"/>
    <property type="match status" value="1"/>
</dbReference>
<dbReference type="PROSITE" id="PS00653">
    <property type="entry name" value="GLYCOSYL_HYDROL_F1_2"/>
    <property type="match status" value="1"/>
</dbReference>
<organism evidence="5 6">
    <name type="scientific">Emiliania huxleyi (strain CCMP1516)</name>
    <dbReference type="NCBI Taxonomy" id="280463"/>
    <lineage>
        <taxon>Eukaryota</taxon>
        <taxon>Haptista</taxon>
        <taxon>Haptophyta</taxon>
        <taxon>Prymnesiophyceae</taxon>
        <taxon>Isochrysidales</taxon>
        <taxon>Noelaerhabdaceae</taxon>
        <taxon>Emiliania</taxon>
    </lineage>
</organism>
<evidence type="ECO:0000256" key="3">
    <source>
        <dbReference type="ARBA" id="ARBA00023295"/>
    </source>
</evidence>
<dbReference type="InterPro" id="IPR017853">
    <property type="entry name" value="GH"/>
</dbReference>
<reference evidence="6" key="1">
    <citation type="journal article" date="2013" name="Nature">
        <title>Pan genome of the phytoplankton Emiliania underpins its global distribution.</title>
        <authorList>
            <person name="Read B.A."/>
            <person name="Kegel J."/>
            <person name="Klute M.J."/>
            <person name="Kuo A."/>
            <person name="Lefebvre S.C."/>
            <person name="Maumus F."/>
            <person name="Mayer C."/>
            <person name="Miller J."/>
            <person name="Monier A."/>
            <person name="Salamov A."/>
            <person name="Young J."/>
            <person name="Aguilar M."/>
            <person name="Claverie J.M."/>
            <person name="Frickenhaus S."/>
            <person name="Gonzalez K."/>
            <person name="Herman E.K."/>
            <person name="Lin Y.C."/>
            <person name="Napier J."/>
            <person name="Ogata H."/>
            <person name="Sarno A.F."/>
            <person name="Shmutz J."/>
            <person name="Schroeder D."/>
            <person name="de Vargas C."/>
            <person name="Verret F."/>
            <person name="von Dassow P."/>
            <person name="Valentin K."/>
            <person name="Van de Peer Y."/>
            <person name="Wheeler G."/>
            <person name="Dacks J.B."/>
            <person name="Delwiche C.F."/>
            <person name="Dyhrman S.T."/>
            <person name="Glockner G."/>
            <person name="John U."/>
            <person name="Richards T."/>
            <person name="Worden A.Z."/>
            <person name="Zhang X."/>
            <person name="Grigoriev I.V."/>
            <person name="Allen A.E."/>
            <person name="Bidle K."/>
            <person name="Borodovsky M."/>
            <person name="Bowler C."/>
            <person name="Brownlee C."/>
            <person name="Cock J.M."/>
            <person name="Elias M."/>
            <person name="Gladyshev V.N."/>
            <person name="Groth M."/>
            <person name="Guda C."/>
            <person name="Hadaegh A."/>
            <person name="Iglesias-Rodriguez M.D."/>
            <person name="Jenkins J."/>
            <person name="Jones B.M."/>
            <person name="Lawson T."/>
            <person name="Leese F."/>
            <person name="Lindquist E."/>
            <person name="Lobanov A."/>
            <person name="Lomsadze A."/>
            <person name="Malik S.B."/>
            <person name="Marsh M.E."/>
            <person name="Mackinder L."/>
            <person name="Mock T."/>
            <person name="Mueller-Roeber B."/>
            <person name="Pagarete A."/>
            <person name="Parker M."/>
            <person name="Probert I."/>
            <person name="Quesneville H."/>
            <person name="Raines C."/>
            <person name="Rensing S.A."/>
            <person name="Riano-Pachon D.M."/>
            <person name="Richier S."/>
            <person name="Rokitta S."/>
            <person name="Shiraiwa Y."/>
            <person name="Soanes D.M."/>
            <person name="van der Giezen M."/>
            <person name="Wahlund T.M."/>
            <person name="Williams B."/>
            <person name="Wilson W."/>
            <person name="Wolfe G."/>
            <person name="Wurch L.L."/>
        </authorList>
    </citation>
    <scope>NUCLEOTIDE SEQUENCE</scope>
</reference>
<dbReference type="KEGG" id="ehx:EMIHUDRAFT_74482"/>
<dbReference type="Gene3D" id="3.20.20.80">
    <property type="entry name" value="Glycosidases"/>
    <property type="match status" value="1"/>
</dbReference>
<protein>
    <recommendedName>
        <fullName evidence="7">Beta-glucosidase</fullName>
    </recommendedName>
</protein>
<evidence type="ECO:0000256" key="1">
    <source>
        <dbReference type="ARBA" id="ARBA00010838"/>
    </source>
</evidence>
<evidence type="ECO:0000313" key="6">
    <source>
        <dbReference type="Proteomes" id="UP000013827"/>
    </source>
</evidence>
<dbReference type="InterPro" id="IPR001360">
    <property type="entry name" value="Glyco_hydro_1"/>
</dbReference>
<name>A0A0D3JIK7_EMIH1</name>
<dbReference type="PANTHER" id="PTHR10353:SF36">
    <property type="entry name" value="LP05116P"/>
    <property type="match status" value="1"/>
</dbReference>
<comment type="similarity">
    <text evidence="1 4">Belongs to the glycosyl hydrolase 1 family.</text>
</comment>
<evidence type="ECO:0000313" key="5">
    <source>
        <dbReference type="EnsemblProtists" id="EOD23342"/>
    </source>
</evidence>
<dbReference type="STRING" id="2903.R1CL66"/>
<dbReference type="EnsemblProtists" id="EOD23342">
    <property type="protein sequence ID" value="EOD23342"/>
    <property type="gene ID" value="EMIHUDRAFT_74482"/>
</dbReference>
<evidence type="ECO:0008006" key="7">
    <source>
        <dbReference type="Google" id="ProtNLM"/>
    </source>
</evidence>
<accession>A0A0D3JIK7</accession>